<dbReference type="EMBL" id="UYWY01021784">
    <property type="protein sequence ID" value="VDM44884.1"/>
    <property type="molecule type" value="Genomic_DNA"/>
</dbReference>
<keyword evidence="6" id="KW-1133">Transmembrane helix</keyword>
<protein>
    <recommendedName>
        <fullName evidence="2">glucuronosyltransferase</fullName>
        <ecNumber evidence="2">2.4.1.17</ecNumber>
    </recommendedName>
</protein>
<keyword evidence="7" id="KW-0732">Signal</keyword>
<dbReference type="Pfam" id="PF00201">
    <property type="entry name" value="UDPGT"/>
    <property type="match status" value="2"/>
</dbReference>
<reference evidence="8 9" key="2">
    <citation type="submission" date="2018-11" db="EMBL/GenBank/DDBJ databases">
        <authorList>
            <consortium name="Pathogen Informatics"/>
        </authorList>
    </citation>
    <scope>NUCLEOTIDE SEQUENCE [LARGE SCALE GENOMIC DNA]</scope>
</reference>
<dbReference type="PROSITE" id="PS00375">
    <property type="entry name" value="UDPGT"/>
    <property type="match status" value="1"/>
</dbReference>
<dbReference type="Proteomes" id="UP000050794">
    <property type="component" value="Unassembled WGS sequence"/>
</dbReference>
<keyword evidence="4" id="KW-0808">Transferase</keyword>
<evidence type="ECO:0000313" key="9">
    <source>
        <dbReference type="Proteomes" id="UP000050794"/>
    </source>
</evidence>
<feature type="transmembrane region" description="Helical" evidence="6">
    <location>
        <begin position="874"/>
        <end position="897"/>
    </location>
</feature>
<dbReference type="EC" id="2.4.1.17" evidence="2"/>
<dbReference type="InterPro" id="IPR050271">
    <property type="entry name" value="UDP-glycosyltransferase"/>
</dbReference>
<comment type="catalytic activity">
    <reaction evidence="5">
        <text>glucuronate acceptor + UDP-alpha-D-glucuronate = acceptor beta-D-glucuronoside + UDP + H(+)</text>
        <dbReference type="Rhea" id="RHEA:21032"/>
        <dbReference type="ChEBI" id="CHEBI:15378"/>
        <dbReference type="ChEBI" id="CHEBI:58052"/>
        <dbReference type="ChEBI" id="CHEBI:58223"/>
        <dbReference type="ChEBI" id="CHEBI:132367"/>
        <dbReference type="ChEBI" id="CHEBI:132368"/>
        <dbReference type="EC" id="2.4.1.17"/>
    </reaction>
</comment>
<evidence type="ECO:0000256" key="6">
    <source>
        <dbReference type="SAM" id="Phobius"/>
    </source>
</evidence>
<evidence type="ECO:0000313" key="8">
    <source>
        <dbReference type="EMBL" id="VDM44884.1"/>
    </source>
</evidence>
<evidence type="ECO:0000256" key="1">
    <source>
        <dbReference type="ARBA" id="ARBA00009995"/>
    </source>
</evidence>
<name>A0A183UYJ3_TOXCA</name>
<dbReference type="FunFam" id="3.40.50.2000:FF:000021">
    <property type="entry name" value="UDP-glucuronosyltransferase"/>
    <property type="match status" value="1"/>
</dbReference>
<keyword evidence="9" id="KW-1185">Reference proteome</keyword>
<feature type="signal peptide" evidence="7">
    <location>
        <begin position="1"/>
        <end position="21"/>
    </location>
</feature>
<dbReference type="WBParaSite" id="TCNE_0001356301-mRNA-1">
    <property type="protein sequence ID" value="TCNE_0001356301-mRNA-1"/>
    <property type="gene ID" value="TCNE_0001356301"/>
</dbReference>
<evidence type="ECO:0000256" key="4">
    <source>
        <dbReference type="ARBA" id="ARBA00022679"/>
    </source>
</evidence>
<accession>A0A183UYJ3</accession>
<gene>
    <name evidence="8" type="ORF">TCNE_LOCUS13563</name>
</gene>
<sequence>MANMKSCLCVLFLAVLTQTYARQMKFLFYSPSWGHSHLHFQGALVDALVDEGHIAHVLIPEFHPNLKTNGTVKAHRVVRIAPSVPSLYPQMSFNEDSFAAKSGSISLSREYEIILNVTLQFCEDFLNQKDLIKQLQTERYDVGFTEFFDYCPVGILHHIGVNSIALLSAVPITDLLADTWGLPSPSSYVTNTFKPFIGAPYLSMSERFMNFVFTFVSRKISFAKILNEQNSMFKRMIRADFPDLRLLAQNASIAFINIPQIIDIPRPISNKIVHIGGIAMKKSSSLSMDLSAILDRPNSRVVLFSLGSIVKLKKMPHEMRSAFLEAFARFPEYDFIVKVDMDLAEGAKLLDDQPNVHAFKWIDQVNILRIMPLKLLLILVLTYSSIACAKQLKFLFYSPNWGHSHLQFQGVLADILVDSNHIAQSVNSISFQHVLIPEYDPNLKTNGTLKAQRVIRIPPSVPSQYPQFSFNKHPFMKNNSDLNPKEMEVFKNMTLQFCEDILNQKDLIEQLRSEHYDVGFTEFFEHCSVGLFHHVGVKSTAFVSATVITDLLAHTWGLPAPASYVTNVFRSFINAPELTIWQRLQNFLHLTIVRKIFYPKILDAQNALFKRLVSADYPDLEMLARNAAIAFINTPQIVDIPKPISSKIIYIGGIAMRKPSTLSKEFSVILDRPNSRVVLFSFGSITQTKRMPMKMKIAFLEAFTHFPNYEFIVKIDSDDSEYSKLTTKYRNVHAFNWVDQINILQHPSTKAFITHSGLNSIIEALYSGTPLVCIPLFADQTYNAVIAIRKNVAVYVDTDAIATDVIVDALDKVLNDPKYAENSRILREKLEKYPLDSKELFIKWSEYLAEFGDFTDLNLYGAEMGFFTYYLLDIFFAIFIGTICLAFITFKIIVLIWRKFQMLRKMKIE</sequence>
<keyword evidence="6" id="KW-0812">Transmembrane</keyword>
<feature type="chain" id="PRO_5044553491" description="glucuronosyltransferase" evidence="7">
    <location>
        <begin position="22"/>
        <end position="909"/>
    </location>
</feature>
<keyword evidence="6" id="KW-0472">Membrane</keyword>
<dbReference type="SUPFAM" id="SSF53756">
    <property type="entry name" value="UDP-Glycosyltransferase/glycogen phosphorylase"/>
    <property type="match status" value="2"/>
</dbReference>
<dbReference type="Gene3D" id="3.40.50.2000">
    <property type="entry name" value="Glycogen Phosphorylase B"/>
    <property type="match status" value="2"/>
</dbReference>
<dbReference type="InterPro" id="IPR035595">
    <property type="entry name" value="UDP_glycos_trans_CS"/>
</dbReference>
<evidence type="ECO:0000256" key="3">
    <source>
        <dbReference type="ARBA" id="ARBA00022676"/>
    </source>
</evidence>
<dbReference type="CDD" id="cd03784">
    <property type="entry name" value="GT1_Gtf-like"/>
    <property type="match status" value="1"/>
</dbReference>
<dbReference type="GO" id="GO:0015020">
    <property type="term" value="F:glucuronosyltransferase activity"/>
    <property type="evidence" value="ECO:0007669"/>
    <property type="project" value="UniProtKB-EC"/>
</dbReference>
<evidence type="ECO:0000256" key="2">
    <source>
        <dbReference type="ARBA" id="ARBA00012544"/>
    </source>
</evidence>
<comment type="similarity">
    <text evidence="1">Belongs to the UDP-glycosyltransferase family.</text>
</comment>
<evidence type="ECO:0000256" key="5">
    <source>
        <dbReference type="ARBA" id="ARBA00047475"/>
    </source>
</evidence>
<evidence type="ECO:0000256" key="7">
    <source>
        <dbReference type="SAM" id="SignalP"/>
    </source>
</evidence>
<organism evidence="9 10">
    <name type="scientific">Toxocara canis</name>
    <name type="common">Canine roundworm</name>
    <dbReference type="NCBI Taxonomy" id="6265"/>
    <lineage>
        <taxon>Eukaryota</taxon>
        <taxon>Metazoa</taxon>
        <taxon>Ecdysozoa</taxon>
        <taxon>Nematoda</taxon>
        <taxon>Chromadorea</taxon>
        <taxon>Rhabditida</taxon>
        <taxon>Spirurina</taxon>
        <taxon>Ascaridomorpha</taxon>
        <taxon>Ascaridoidea</taxon>
        <taxon>Toxocaridae</taxon>
        <taxon>Toxocara</taxon>
    </lineage>
</organism>
<dbReference type="PANTHER" id="PTHR48043">
    <property type="entry name" value="EG:EG0003.4 PROTEIN-RELATED"/>
    <property type="match status" value="1"/>
</dbReference>
<evidence type="ECO:0000313" key="10">
    <source>
        <dbReference type="WBParaSite" id="TCNE_0001356301-mRNA-1"/>
    </source>
</evidence>
<dbReference type="PANTHER" id="PTHR48043:SF145">
    <property type="entry name" value="FI06409P-RELATED"/>
    <property type="match status" value="1"/>
</dbReference>
<dbReference type="InterPro" id="IPR002213">
    <property type="entry name" value="UDP_glucos_trans"/>
</dbReference>
<keyword evidence="3" id="KW-0328">Glycosyltransferase</keyword>
<reference evidence="10" key="1">
    <citation type="submission" date="2016-06" db="UniProtKB">
        <authorList>
            <consortium name="WormBaseParasite"/>
        </authorList>
    </citation>
    <scope>IDENTIFICATION</scope>
</reference>
<proteinExistence type="inferred from homology"/>
<dbReference type="AlphaFoldDB" id="A0A183UYJ3"/>